<comment type="catalytic activity">
    <reaction evidence="1">
        <text>ATP + protein L-histidine = ADP + protein N-phospho-L-histidine.</text>
        <dbReference type="EC" id="2.7.13.3"/>
    </reaction>
</comment>
<accession>A0ABZ1FTQ3</accession>
<dbReference type="RefSeq" id="WP_326623135.1">
    <property type="nucleotide sequence ID" value="NZ_CP109106.1"/>
</dbReference>
<evidence type="ECO:0000256" key="5">
    <source>
        <dbReference type="ARBA" id="ARBA00022679"/>
    </source>
</evidence>
<dbReference type="PROSITE" id="PS50109">
    <property type="entry name" value="HIS_KIN"/>
    <property type="match status" value="1"/>
</dbReference>
<dbReference type="Gene3D" id="3.30.565.10">
    <property type="entry name" value="Histidine kinase-like ATPase, C-terminal domain"/>
    <property type="match status" value="1"/>
</dbReference>
<evidence type="ECO:0000313" key="14">
    <source>
        <dbReference type="Proteomes" id="UP001344251"/>
    </source>
</evidence>
<feature type="domain" description="HAMP" evidence="12">
    <location>
        <begin position="191"/>
        <end position="251"/>
    </location>
</feature>
<dbReference type="PRINTS" id="PR00344">
    <property type="entry name" value="BCTRLSENSOR"/>
</dbReference>
<dbReference type="InterPro" id="IPR050428">
    <property type="entry name" value="TCS_sensor_his_kinase"/>
</dbReference>
<dbReference type="SUPFAM" id="SSF55874">
    <property type="entry name" value="ATPase domain of HSP90 chaperone/DNA topoisomerase II/histidine kinase"/>
    <property type="match status" value="1"/>
</dbReference>
<dbReference type="InterPro" id="IPR005467">
    <property type="entry name" value="His_kinase_dom"/>
</dbReference>
<dbReference type="EMBL" id="CP109106">
    <property type="protein sequence ID" value="WSB73526.1"/>
    <property type="molecule type" value="Genomic_DNA"/>
</dbReference>
<keyword evidence="6" id="KW-0812">Transmembrane</keyword>
<evidence type="ECO:0000313" key="13">
    <source>
        <dbReference type="EMBL" id="WSB73526.1"/>
    </source>
</evidence>
<keyword evidence="4" id="KW-0597">Phosphoprotein</keyword>
<dbReference type="Pfam" id="PF00512">
    <property type="entry name" value="HisKA"/>
    <property type="match status" value="1"/>
</dbReference>
<feature type="domain" description="Histidine kinase" evidence="11">
    <location>
        <begin position="266"/>
        <end position="480"/>
    </location>
</feature>
<evidence type="ECO:0000256" key="4">
    <source>
        <dbReference type="ARBA" id="ARBA00022553"/>
    </source>
</evidence>
<proteinExistence type="predicted"/>
<evidence type="ECO:0000256" key="3">
    <source>
        <dbReference type="ARBA" id="ARBA00012438"/>
    </source>
</evidence>
<evidence type="ECO:0000259" key="11">
    <source>
        <dbReference type="PROSITE" id="PS50109"/>
    </source>
</evidence>
<sequence length="482" mass="51002">MKLPARPALRSLRARLTLGLVALLALSCLAVGVATTAALEGFLVRRLDQQLTTIGGHFPASLDPAGASGGNNGGPDTRGQAAGTFGACVLGGSVTRAAVVGERTETPVPLTAADRRALAQVPADARGRSIRLSTLAEYRVMGVRGPAGDVLITGLPLQPVADTVSRLELVEAVVFGAALLVTGIAGAVWVRLSLRPLRRVAATASRVAQLPLAGGEVAMPPRVPDTDPRTEVGRVGGAFNRMLQHVEESLARRLASEQRLRRFAADASHELRTPVASIRGHAELALRSRGPVPDEVRRALGRVRSESVRMGELVDDLLLLARLDAGRPLATEPVDLTRLVLDAVSDAHAAGPEHRWELRLPEEPVVLRGDQRGLQQVLTNLLANARTHTPPGTRVTVGLAEGDHEVEILVQDDGPGVPERLQSEVFDRFVRTDNGRSRSVGGTGLGLAITQAVATAHGGRVALTSRPGYTAFQVWLPRVEEP</sequence>
<dbReference type="InterPro" id="IPR036890">
    <property type="entry name" value="HATPase_C_sf"/>
</dbReference>
<dbReference type="Pfam" id="PF02518">
    <property type="entry name" value="HATPase_c"/>
    <property type="match status" value="1"/>
</dbReference>
<keyword evidence="5" id="KW-0808">Transferase</keyword>
<dbReference type="InterPro" id="IPR036097">
    <property type="entry name" value="HisK_dim/P_sf"/>
</dbReference>
<dbReference type="InterPro" id="IPR003661">
    <property type="entry name" value="HisK_dim/P_dom"/>
</dbReference>
<dbReference type="PANTHER" id="PTHR45436:SF5">
    <property type="entry name" value="SENSOR HISTIDINE KINASE TRCS"/>
    <property type="match status" value="1"/>
</dbReference>
<dbReference type="SMART" id="SM00388">
    <property type="entry name" value="HisKA"/>
    <property type="match status" value="1"/>
</dbReference>
<dbReference type="Proteomes" id="UP001344251">
    <property type="component" value="Chromosome"/>
</dbReference>
<dbReference type="CDD" id="cd06225">
    <property type="entry name" value="HAMP"/>
    <property type="match status" value="1"/>
</dbReference>
<dbReference type="Pfam" id="PF00672">
    <property type="entry name" value="HAMP"/>
    <property type="match status" value="1"/>
</dbReference>
<keyword evidence="10" id="KW-0472">Membrane</keyword>
<evidence type="ECO:0000256" key="6">
    <source>
        <dbReference type="ARBA" id="ARBA00022692"/>
    </source>
</evidence>
<dbReference type="InterPro" id="IPR004358">
    <property type="entry name" value="Sig_transdc_His_kin-like_C"/>
</dbReference>
<dbReference type="PROSITE" id="PS50885">
    <property type="entry name" value="HAMP"/>
    <property type="match status" value="1"/>
</dbReference>
<evidence type="ECO:0000256" key="10">
    <source>
        <dbReference type="ARBA" id="ARBA00023136"/>
    </source>
</evidence>
<dbReference type="SMART" id="SM00387">
    <property type="entry name" value="HATPase_c"/>
    <property type="match status" value="1"/>
</dbReference>
<gene>
    <name evidence="13" type="ORF">OG863_39395</name>
</gene>
<evidence type="ECO:0000256" key="1">
    <source>
        <dbReference type="ARBA" id="ARBA00000085"/>
    </source>
</evidence>
<dbReference type="InterPro" id="IPR003594">
    <property type="entry name" value="HATPase_dom"/>
</dbReference>
<comment type="subcellular location">
    <subcellularLocation>
        <location evidence="2">Cell membrane</location>
    </subcellularLocation>
</comment>
<dbReference type="Gene3D" id="6.10.340.10">
    <property type="match status" value="1"/>
</dbReference>
<evidence type="ECO:0000259" key="12">
    <source>
        <dbReference type="PROSITE" id="PS50885"/>
    </source>
</evidence>
<evidence type="ECO:0000256" key="8">
    <source>
        <dbReference type="ARBA" id="ARBA00022989"/>
    </source>
</evidence>
<keyword evidence="8" id="KW-1133">Transmembrane helix</keyword>
<dbReference type="SUPFAM" id="SSF47384">
    <property type="entry name" value="Homodimeric domain of signal transducing histidine kinase"/>
    <property type="match status" value="1"/>
</dbReference>
<dbReference type="PROSITE" id="PS51257">
    <property type="entry name" value="PROKAR_LIPOPROTEIN"/>
    <property type="match status" value="1"/>
</dbReference>
<keyword evidence="9" id="KW-0902">Two-component regulatory system</keyword>
<dbReference type="GO" id="GO:0016301">
    <property type="term" value="F:kinase activity"/>
    <property type="evidence" value="ECO:0007669"/>
    <property type="project" value="UniProtKB-KW"/>
</dbReference>
<keyword evidence="7 13" id="KW-0418">Kinase</keyword>
<dbReference type="SMART" id="SM00304">
    <property type="entry name" value="HAMP"/>
    <property type="match status" value="1"/>
</dbReference>
<keyword evidence="14" id="KW-1185">Reference proteome</keyword>
<protein>
    <recommendedName>
        <fullName evidence="3">histidine kinase</fullName>
        <ecNumber evidence="3">2.7.13.3</ecNumber>
    </recommendedName>
</protein>
<dbReference type="CDD" id="cd00082">
    <property type="entry name" value="HisKA"/>
    <property type="match status" value="1"/>
</dbReference>
<reference evidence="13 14" key="1">
    <citation type="submission" date="2022-10" db="EMBL/GenBank/DDBJ databases">
        <title>The complete genomes of actinobacterial strains from the NBC collection.</title>
        <authorList>
            <person name="Joergensen T.S."/>
            <person name="Alvarez Arevalo M."/>
            <person name="Sterndorff E.B."/>
            <person name="Faurdal D."/>
            <person name="Vuksanovic O."/>
            <person name="Mourched A.-S."/>
            <person name="Charusanti P."/>
            <person name="Shaw S."/>
            <person name="Blin K."/>
            <person name="Weber T."/>
        </authorList>
    </citation>
    <scope>NUCLEOTIDE SEQUENCE [LARGE SCALE GENOMIC DNA]</scope>
    <source>
        <strain evidence="13 14">NBC 01774</strain>
    </source>
</reference>
<evidence type="ECO:0000256" key="7">
    <source>
        <dbReference type="ARBA" id="ARBA00022777"/>
    </source>
</evidence>
<dbReference type="Gene3D" id="1.10.287.130">
    <property type="match status" value="1"/>
</dbReference>
<name>A0ABZ1FTQ3_9ACTN</name>
<dbReference type="EC" id="2.7.13.3" evidence="3"/>
<evidence type="ECO:0000256" key="9">
    <source>
        <dbReference type="ARBA" id="ARBA00023012"/>
    </source>
</evidence>
<dbReference type="CDD" id="cd00075">
    <property type="entry name" value="HATPase"/>
    <property type="match status" value="1"/>
</dbReference>
<organism evidence="13 14">
    <name type="scientific">Streptomyces decoyicus</name>
    <dbReference type="NCBI Taxonomy" id="249567"/>
    <lineage>
        <taxon>Bacteria</taxon>
        <taxon>Bacillati</taxon>
        <taxon>Actinomycetota</taxon>
        <taxon>Actinomycetes</taxon>
        <taxon>Kitasatosporales</taxon>
        <taxon>Streptomycetaceae</taxon>
        <taxon>Streptomyces</taxon>
    </lineage>
</organism>
<dbReference type="PANTHER" id="PTHR45436">
    <property type="entry name" value="SENSOR HISTIDINE KINASE YKOH"/>
    <property type="match status" value="1"/>
</dbReference>
<evidence type="ECO:0000256" key="2">
    <source>
        <dbReference type="ARBA" id="ARBA00004236"/>
    </source>
</evidence>
<dbReference type="InterPro" id="IPR003660">
    <property type="entry name" value="HAMP_dom"/>
</dbReference>